<feature type="signal peptide" evidence="1">
    <location>
        <begin position="1"/>
        <end position="18"/>
    </location>
</feature>
<dbReference type="RefSeq" id="WP_228226012.1">
    <property type="nucleotide sequence ID" value="NZ_JAJGNP010000001.1"/>
</dbReference>
<organism evidence="3 4">
    <name type="scientific">Sphingobium soli</name>
    <dbReference type="NCBI Taxonomy" id="1591116"/>
    <lineage>
        <taxon>Bacteria</taxon>
        <taxon>Pseudomonadati</taxon>
        <taxon>Pseudomonadota</taxon>
        <taxon>Alphaproteobacteria</taxon>
        <taxon>Sphingomonadales</taxon>
        <taxon>Sphingomonadaceae</taxon>
        <taxon>Sphingobium</taxon>
    </lineage>
</organism>
<dbReference type="InterPro" id="IPR008979">
    <property type="entry name" value="Galactose-bd-like_sf"/>
</dbReference>
<evidence type="ECO:0000256" key="1">
    <source>
        <dbReference type="SAM" id="SignalP"/>
    </source>
</evidence>
<sequence>MTLATLAFLLAAAQPVAADGFEQPDRWTASASDGVASKVSDVPGDAGRALRLDYDFGSVSGYAFAARTLPIDWPDNYVLRVKLRGEGGVNDLQLKFTDASGDNVWWVQKLHFRPSAQWQEVRIRPRDLEFAWGPTTDKSLRHTGRMEIVLVRGRDGGKGHVEIDDLTLEPLPPAPPPLPPKASAPAVLDGDKSTVWHGRPGQVLDLDLGAPQRLSALLLDWQGKAAYRVEGSLDKRAWQTLRTVDAGDGGQDPIALHGAESRYLRIRLIGEGALAEVAVKDIDWAPTSNDFISRLASQAPRGRYPRGFTEQPYWTLVGTDGGAIAGLIGEDGAIEPAKGSYSVEPFLTVNGASVDWADVTTSQSLIDGNLPIATTSWQGQGWTLDGTAFAQAEGDEPRLLGRWRIRNDSDQPRTFTLTLAVRPFQVNPPAQFLAQRGGVSPISAIRWDGSRLHIRQPGPVAGDPPVDRLLTPMVTPQSVGMGGFDQGALATPETLPSATHVQDEAHMAQARLSWTMRLPPGETLDVPVAFAGSAPSDFDAALGRTADQWRQRLGSVLIQVPPAKREVVDTLRTALADILISRDGPALKPGTRSYNRSWIRDGAMMSDALLRLGVNDPAIAFADWYGGHLFANGKVPCCVDFRGADPVPENDSHGEYIHLLAQLHRYTGDTALLARHWDRLDAARRYMDELRLSERTAANQAPDRQMLYGLLPPSISHEAYSAKAQYSLWDDFWGLAGYDGALYAAQVLGKPQASAIAAQRDQFAGDILNAIDAAAKHWSIDFIPGATSLGDFDATSTTMALEITALQPRLDQRLLQNTFDRQWRRVTSRATSTDWDDYTPYELRNVSAMLRLGQPQRANDLLAIYMRDRRPAGWNAWAEVVGREPRAIRFLGDLPHAWVASDYIRAALDLFAYEDKAAETLVLGAGMTGDWLSGQGVRIEGLRTPHGALNLAMAGSADRMTVTIGGDARPTGGFVLRWPFAGTPPATRINGRAAQWRDGALHLPATGQPQRIDIGR</sequence>
<evidence type="ECO:0000313" key="4">
    <source>
        <dbReference type="Proteomes" id="UP001198830"/>
    </source>
</evidence>
<dbReference type="Gene3D" id="1.50.10.10">
    <property type="match status" value="1"/>
</dbReference>
<dbReference type="SUPFAM" id="SSF48208">
    <property type="entry name" value="Six-hairpin glycosidases"/>
    <property type="match status" value="1"/>
</dbReference>
<dbReference type="Pfam" id="PF22633">
    <property type="entry name" value="F5_F8_type_C_2"/>
    <property type="match status" value="1"/>
</dbReference>
<feature type="domain" description="F5/8 type C" evidence="2">
    <location>
        <begin position="189"/>
        <end position="266"/>
    </location>
</feature>
<dbReference type="InterPro" id="IPR000421">
    <property type="entry name" value="FA58C"/>
</dbReference>
<evidence type="ECO:0000259" key="2">
    <source>
        <dbReference type="PROSITE" id="PS50022"/>
    </source>
</evidence>
<accession>A0ABS8H1K1</accession>
<dbReference type="EMBL" id="JAJGNP010000001">
    <property type="protein sequence ID" value="MCC4231491.1"/>
    <property type="molecule type" value="Genomic_DNA"/>
</dbReference>
<keyword evidence="4" id="KW-1185">Reference proteome</keyword>
<dbReference type="Gene3D" id="2.60.120.260">
    <property type="entry name" value="Galactose-binding domain-like"/>
    <property type="match status" value="2"/>
</dbReference>
<keyword evidence="1" id="KW-0732">Signal</keyword>
<name>A0ABS8H1K1_9SPHN</name>
<protein>
    <submittedName>
        <fullName evidence="3">Discoidin domain-containing protein</fullName>
    </submittedName>
</protein>
<dbReference type="InterPro" id="IPR012341">
    <property type="entry name" value="6hp_glycosidase-like_sf"/>
</dbReference>
<dbReference type="InterPro" id="IPR008928">
    <property type="entry name" value="6-hairpin_glycosidase_sf"/>
</dbReference>
<proteinExistence type="predicted"/>
<dbReference type="PROSITE" id="PS50022">
    <property type="entry name" value="FA58C_3"/>
    <property type="match status" value="1"/>
</dbReference>
<dbReference type="SUPFAM" id="SSF49785">
    <property type="entry name" value="Galactose-binding domain-like"/>
    <property type="match status" value="2"/>
</dbReference>
<feature type="chain" id="PRO_5047488734" evidence="1">
    <location>
        <begin position="19"/>
        <end position="1016"/>
    </location>
</feature>
<comment type="caution">
    <text evidence="3">The sequence shown here is derived from an EMBL/GenBank/DDBJ whole genome shotgun (WGS) entry which is preliminary data.</text>
</comment>
<reference evidence="3 4" key="1">
    <citation type="submission" date="2021-10" db="EMBL/GenBank/DDBJ databases">
        <title>The diversity and Nitrogen Metabolism of Culturable Nitrate-Utilizing Bacteria Within the Oxygen Minimum Zone of the Changjiang (Yangtze River)Estuary.</title>
        <authorList>
            <person name="Zhang D."/>
            <person name="Zheng J."/>
            <person name="Liu S."/>
            <person name="He W."/>
        </authorList>
    </citation>
    <scope>NUCLEOTIDE SEQUENCE [LARGE SCALE GENOMIC DNA]</scope>
    <source>
        <strain evidence="3 4">FXH275-2</strain>
    </source>
</reference>
<evidence type="ECO:0000313" key="3">
    <source>
        <dbReference type="EMBL" id="MCC4231491.1"/>
    </source>
</evidence>
<dbReference type="Proteomes" id="UP001198830">
    <property type="component" value="Unassembled WGS sequence"/>
</dbReference>
<gene>
    <name evidence="3" type="ORF">LL253_02160</name>
</gene>